<dbReference type="InterPro" id="IPR029063">
    <property type="entry name" value="SAM-dependent_MTases_sf"/>
</dbReference>
<evidence type="ECO:0000256" key="2">
    <source>
        <dbReference type="ARBA" id="ARBA00022842"/>
    </source>
</evidence>
<dbReference type="OrthoDB" id="1890922at2759"/>
<accession>A0A8J9V7Z2</accession>
<evidence type="ECO:0000313" key="3">
    <source>
        <dbReference type="EMBL" id="CAH1227327.1"/>
    </source>
</evidence>
<dbReference type="InterPro" id="IPR005299">
    <property type="entry name" value="MeTrfase_7"/>
</dbReference>
<protein>
    <submittedName>
        <fullName evidence="3">Hypp158 protein</fullName>
    </submittedName>
</protein>
<gene>
    <name evidence="3" type="primary">Hypp158</name>
    <name evidence="3" type="ORF">BLAG_LOCUS443</name>
</gene>
<dbReference type="SUPFAM" id="SSF53335">
    <property type="entry name" value="S-adenosyl-L-methionine-dependent methyltransferases"/>
    <property type="match status" value="1"/>
</dbReference>
<sequence>MFYTGVVDVFTPPQSTTPHSHIPYGTEGSGFYSDNTIGCYNVIQASMPVVMDAINNMNLDAGKTFTIADYGTADGGTSMPMLYQVVKTLREKYGDALPIHIAYEDQPVNDFKSLFLRLQGLLPMPENNSYFKDFANTFVTACGTSFYSQSFPPNFVDLGFSATAMHWLQKKPCNLTDALHHTSAGKPEEKKLFMEQAALDWEQNLLHRAKELAPGGHLVIVNFCVDEKGRHLGNTDKKQSMFERMTSLWKKLVEEGTITQEEFVNTTFINYYRSVEEVSAPFKDASLPVRKAGLSLVSVETKVTECPYWARWMREGGDAKAHAKRFIPTTRTWSNSTFLSGLSDSRSAEEKAAIVDKFFGMYEAEVAAAPADHGMGYVHTFIHIKKDN</sequence>
<dbReference type="GO" id="GO:0008168">
    <property type="term" value="F:methyltransferase activity"/>
    <property type="evidence" value="ECO:0007669"/>
    <property type="project" value="InterPro"/>
</dbReference>
<dbReference type="GO" id="GO:0046872">
    <property type="term" value="F:metal ion binding"/>
    <property type="evidence" value="ECO:0007669"/>
    <property type="project" value="UniProtKB-KW"/>
</dbReference>
<name>A0A8J9V7Z2_BRALA</name>
<reference evidence="3" key="1">
    <citation type="submission" date="2022-01" db="EMBL/GenBank/DDBJ databases">
        <authorList>
            <person name="Braso-Vives M."/>
        </authorList>
    </citation>
    <scope>NUCLEOTIDE SEQUENCE</scope>
</reference>
<evidence type="ECO:0000313" key="4">
    <source>
        <dbReference type="Proteomes" id="UP000838412"/>
    </source>
</evidence>
<keyword evidence="2" id="KW-0460">Magnesium</keyword>
<dbReference type="EMBL" id="OV696686">
    <property type="protein sequence ID" value="CAH1227327.1"/>
    <property type="molecule type" value="Genomic_DNA"/>
</dbReference>
<dbReference type="Proteomes" id="UP000838412">
    <property type="component" value="Chromosome 1"/>
</dbReference>
<dbReference type="Gene3D" id="3.40.50.150">
    <property type="entry name" value="Vaccinia Virus protein VP39"/>
    <property type="match status" value="1"/>
</dbReference>
<dbReference type="InterPro" id="IPR042086">
    <property type="entry name" value="MeTrfase_capping"/>
</dbReference>
<proteinExistence type="predicted"/>
<dbReference type="PANTHER" id="PTHR31009">
    <property type="entry name" value="S-ADENOSYL-L-METHIONINE:CARBOXYL METHYLTRANSFERASE FAMILY PROTEIN"/>
    <property type="match status" value="1"/>
</dbReference>
<dbReference type="Gene3D" id="1.10.1200.270">
    <property type="entry name" value="Methyltransferase, alpha-helical capping domain"/>
    <property type="match status" value="1"/>
</dbReference>
<dbReference type="AlphaFoldDB" id="A0A8J9V7Z2"/>
<evidence type="ECO:0000256" key="1">
    <source>
        <dbReference type="ARBA" id="ARBA00022723"/>
    </source>
</evidence>
<organism evidence="3 4">
    <name type="scientific">Branchiostoma lanceolatum</name>
    <name type="common">Common lancelet</name>
    <name type="synonym">Amphioxus lanceolatum</name>
    <dbReference type="NCBI Taxonomy" id="7740"/>
    <lineage>
        <taxon>Eukaryota</taxon>
        <taxon>Metazoa</taxon>
        <taxon>Chordata</taxon>
        <taxon>Cephalochordata</taxon>
        <taxon>Leptocardii</taxon>
        <taxon>Amphioxiformes</taxon>
        <taxon>Branchiostomatidae</taxon>
        <taxon>Branchiostoma</taxon>
    </lineage>
</organism>
<keyword evidence="1" id="KW-0479">Metal-binding</keyword>
<dbReference type="Pfam" id="PF03492">
    <property type="entry name" value="Methyltransf_7"/>
    <property type="match status" value="1"/>
</dbReference>
<keyword evidence="4" id="KW-1185">Reference proteome</keyword>